<dbReference type="EMBL" id="GEDV01004018">
    <property type="protein sequence ID" value="JAP84539.1"/>
    <property type="molecule type" value="Transcribed_RNA"/>
</dbReference>
<protein>
    <submittedName>
        <fullName evidence="1">Lipocalin</fullName>
    </submittedName>
</protein>
<organism evidence="1">
    <name type="scientific">Rhipicephalus appendiculatus</name>
    <name type="common">Brown ear tick</name>
    <dbReference type="NCBI Taxonomy" id="34631"/>
    <lineage>
        <taxon>Eukaryota</taxon>
        <taxon>Metazoa</taxon>
        <taxon>Ecdysozoa</taxon>
        <taxon>Arthropoda</taxon>
        <taxon>Chelicerata</taxon>
        <taxon>Arachnida</taxon>
        <taxon>Acari</taxon>
        <taxon>Parasitiformes</taxon>
        <taxon>Ixodida</taxon>
        <taxon>Ixodoidea</taxon>
        <taxon>Ixodidae</taxon>
        <taxon>Rhipicephalinae</taxon>
        <taxon>Rhipicephalus</taxon>
        <taxon>Rhipicephalus</taxon>
    </lineage>
</organism>
<name>A0A131YZC6_RHIAP</name>
<reference evidence="1" key="1">
    <citation type="journal article" date="2016" name="Ticks Tick Borne Dis.">
        <title>De novo assembly and annotation of the salivary gland transcriptome of Rhipicephalus appendiculatus male and female ticks during blood feeding.</title>
        <authorList>
            <person name="de Castro M.H."/>
            <person name="de Klerk D."/>
            <person name="Pienaar R."/>
            <person name="Latif A.A."/>
            <person name="Rees D.J."/>
            <person name="Mans B.J."/>
        </authorList>
    </citation>
    <scope>NUCLEOTIDE SEQUENCE</scope>
    <source>
        <tissue evidence="1">Salivary glands</tissue>
    </source>
</reference>
<proteinExistence type="predicted"/>
<evidence type="ECO:0000313" key="1">
    <source>
        <dbReference type="EMBL" id="JAP84539.1"/>
    </source>
</evidence>
<sequence>MYQKVSTAIFVILVAHMELPERLFPALHVDSYRIRDFLNTKEDIWTYNTTKTNVIRCRYDLMRFIEGMFISFNRTMLNGRRRIGVELLGQFSRRRLGRMYVFREGHPLSIETLTYKAPDCSCGVVVVRSLTQGTTYVDLRVRNSFIRDGPRYECRREFSRITHYGRVIYSSDCSQHLRNTLV</sequence>
<accession>A0A131YZC6</accession>
<dbReference type="AlphaFoldDB" id="A0A131YZC6"/>